<dbReference type="EMBL" id="MU404363">
    <property type="protein sequence ID" value="KAI1608558.1"/>
    <property type="molecule type" value="Genomic_DNA"/>
</dbReference>
<dbReference type="AlphaFoldDB" id="A0AAN6I8V8"/>
<sequence>MSSFQTIIACILSLLTYASTALVSLVRTIRTGLGVCGRFLAGLLSRTRAHRPGPIFAQDGTQVVPSPEPSPSSVITRATDGSIRIFSPPRSPPPFDTIDHRDTIGIGDVFQVEVANEIV</sequence>
<gene>
    <name evidence="3" type="ORF">EDD36DRAFT_103621</name>
</gene>
<feature type="signal peptide" evidence="2">
    <location>
        <begin position="1"/>
        <end position="20"/>
    </location>
</feature>
<protein>
    <submittedName>
        <fullName evidence="3">Uncharacterized protein</fullName>
    </submittedName>
</protein>
<feature type="chain" id="PRO_5042970620" evidence="2">
    <location>
        <begin position="21"/>
        <end position="119"/>
    </location>
</feature>
<accession>A0AAN6I8V8</accession>
<evidence type="ECO:0000256" key="2">
    <source>
        <dbReference type="SAM" id="SignalP"/>
    </source>
</evidence>
<reference evidence="3" key="1">
    <citation type="journal article" date="2022" name="bioRxiv">
        <title>Deciphering the potential niche of two novel black yeast fungi from a biological soil crust based on their genomes, phenotypes, and melanin regulation.</title>
        <authorList>
            <consortium name="DOE Joint Genome Institute"/>
            <person name="Carr E.C."/>
            <person name="Barton Q."/>
            <person name="Grambo S."/>
            <person name="Sullivan M."/>
            <person name="Renfro C.M."/>
            <person name="Kuo A."/>
            <person name="Pangilinan J."/>
            <person name="Lipzen A."/>
            <person name="Keymanesh K."/>
            <person name="Savage E."/>
            <person name="Barry K."/>
            <person name="Grigoriev I.V."/>
            <person name="Riekhof W.R."/>
            <person name="Harris S.S."/>
        </authorList>
    </citation>
    <scope>NUCLEOTIDE SEQUENCE</scope>
    <source>
        <strain evidence="3">JF 03-4F</strain>
    </source>
</reference>
<dbReference type="Proteomes" id="UP001203852">
    <property type="component" value="Unassembled WGS sequence"/>
</dbReference>
<keyword evidence="4" id="KW-1185">Reference proteome</keyword>
<keyword evidence="2" id="KW-0732">Signal</keyword>
<feature type="region of interest" description="Disordered" evidence="1">
    <location>
        <begin position="55"/>
        <end position="74"/>
    </location>
</feature>
<organism evidence="3 4">
    <name type="scientific">Exophiala viscosa</name>
    <dbReference type="NCBI Taxonomy" id="2486360"/>
    <lineage>
        <taxon>Eukaryota</taxon>
        <taxon>Fungi</taxon>
        <taxon>Dikarya</taxon>
        <taxon>Ascomycota</taxon>
        <taxon>Pezizomycotina</taxon>
        <taxon>Eurotiomycetes</taxon>
        <taxon>Chaetothyriomycetidae</taxon>
        <taxon>Chaetothyriales</taxon>
        <taxon>Herpotrichiellaceae</taxon>
        <taxon>Exophiala</taxon>
    </lineage>
</organism>
<evidence type="ECO:0000313" key="4">
    <source>
        <dbReference type="Proteomes" id="UP001203852"/>
    </source>
</evidence>
<evidence type="ECO:0000313" key="3">
    <source>
        <dbReference type="EMBL" id="KAI1608558.1"/>
    </source>
</evidence>
<proteinExistence type="predicted"/>
<comment type="caution">
    <text evidence="3">The sequence shown here is derived from an EMBL/GenBank/DDBJ whole genome shotgun (WGS) entry which is preliminary data.</text>
</comment>
<evidence type="ECO:0000256" key="1">
    <source>
        <dbReference type="SAM" id="MobiDB-lite"/>
    </source>
</evidence>
<name>A0AAN6I8V8_9EURO</name>